<gene>
    <name evidence="3" type="ORF">H696_05592</name>
</gene>
<dbReference type="EMBL" id="KB932212">
    <property type="protein sequence ID" value="KCV67862.1"/>
    <property type="molecule type" value="Genomic_DNA"/>
</dbReference>
<proteinExistence type="predicted"/>
<reference evidence="3" key="1">
    <citation type="submission" date="2013-04" db="EMBL/GenBank/DDBJ databases">
        <title>The Genome Sequence of Fonticula alba ATCC 38817.</title>
        <authorList>
            <consortium name="The Broad Institute Genomics Platform"/>
            <person name="Russ C."/>
            <person name="Cuomo C."/>
            <person name="Burger G."/>
            <person name="Gray M.W."/>
            <person name="Holland P.W.H."/>
            <person name="King N."/>
            <person name="Lang F.B.F."/>
            <person name="Roger A.J."/>
            <person name="Ruiz-Trillo I."/>
            <person name="Brown M."/>
            <person name="Walker B."/>
            <person name="Young S."/>
            <person name="Zeng Q."/>
            <person name="Gargeya S."/>
            <person name="Fitzgerald M."/>
            <person name="Haas B."/>
            <person name="Abouelleil A."/>
            <person name="Allen A.W."/>
            <person name="Alvarado L."/>
            <person name="Arachchi H.M."/>
            <person name="Berlin A.M."/>
            <person name="Chapman S.B."/>
            <person name="Gainer-Dewar J."/>
            <person name="Goldberg J."/>
            <person name="Griggs A."/>
            <person name="Gujja S."/>
            <person name="Hansen M."/>
            <person name="Howarth C."/>
            <person name="Imamovic A."/>
            <person name="Ireland A."/>
            <person name="Larimer J."/>
            <person name="McCowan C."/>
            <person name="Murphy C."/>
            <person name="Pearson M."/>
            <person name="Poon T.W."/>
            <person name="Priest M."/>
            <person name="Roberts A."/>
            <person name="Saif S."/>
            <person name="Shea T."/>
            <person name="Sisk P."/>
            <person name="Sykes S."/>
            <person name="Wortman J."/>
            <person name="Nusbaum C."/>
            <person name="Birren B."/>
        </authorList>
    </citation>
    <scope>NUCLEOTIDE SEQUENCE [LARGE SCALE GENOMIC DNA]</scope>
    <source>
        <strain evidence="3">ATCC 38817</strain>
    </source>
</reference>
<name>A0A058Z2W5_FONAL</name>
<keyword evidence="4" id="KW-1185">Reference proteome</keyword>
<dbReference type="Proteomes" id="UP000030693">
    <property type="component" value="Unassembled WGS sequence"/>
</dbReference>
<evidence type="ECO:0000313" key="3">
    <source>
        <dbReference type="EMBL" id="KCV67862.1"/>
    </source>
</evidence>
<evidence type="ECO:0000256" key="1">
    <source>
        <dbReference type="SAM" id="MobiDB-lite"/>
    </source>
</evidence>
<feature type="region of interest" description="Disordered" evidence="1">
    <location>
        <begin position="525"/>
        <end position="549"/>
    </location>
</feature>
<evidence type="ECO:0000256" key="2">
    <source>
        <dbReference type="SAM" id="SignalP"/>
    </source>
</evidence>
<protein>
    <recommendedName>
        <fullName evidence="5">Nucleotide-diphospho-sugar transferase domain-containing protein</fullName>
    </recommendedName>
</protein>
<evidence type="ECO:0008006" key="5">
    <source>
        <dbReference type="Google" id="ProtNLM"/>
    </source>
</evidence>
<dbReference type="RefSeq" id="XP_009497682.1">
    <property type="nucleotide sequence ID" value="XM_009499407.1"/>
</dbReference>
<feature type="signal peptide" evidence="2">
    <location>
        <begin position="1"/>
        <end position="18"/>
    </location>
</feature>
<dbReference type="GeneID" id="20530317"/>
<sequence length="549" mass="57197">MLCLVLALLAAVLARAAAQGLPTEILPHLVTDLSPPTLVPPAALAAEGPQADWPAPRWLTRDEASYCDMARAWAVAPPAPGHQGRPVLSVALVTEAFLDVADNWLRHVAMAAPGWAAGRRPAVALFPVGPPALAHELRRRGIPFRPFPRSVLDTLAAAGGRAWRDAVRRLFDGGPGPLRSAELGALWAVRMGLLQLLLECGLDVLHSDLDAVWLGAPDRWIFPESPAGRPARREAPPAGLPGARGLARLAGRLDALEQDLFDDLAAAGGGGPRCLDAVGRHALDTADVLFSRGTFPADVQELLGVTGCMGFVLLRGTPSTRHLLRRVLAAGVAGPPPAANPPAAEAPCAELAGRPVLAVPLPGPGARCAWVPCPAGDILSRHACWMSAPHAAPPGPATFDDQAALNRMLVEYGVGRPRCVGRHSADAQARPCLVQVASNRLSQDHALARWEARCAGRPGPPPPGADSPAARAAPALRVAFLAEELVVRQCGDRVFAPGGPDQPLVAHCLSSKTAGSKAASLARHGLWTVPPAGARTSRGSSDTGPHRPP</sequence>
<keyword evidence="2" id="KW-0732">Signal</keyword>
<evidence type="ECO:0000313" key="4">
    <source>
        <dbReference type="Proteomes" id="UP000030693"/>
    </source>
</evidence>
<organism evidence="3">
    <name type="scientific">Fonticula alba</name>
    <name type="common">Slime mold</name>
    <dbReference type="NCBI Taxonomy" id="691883"/>
    <lineage>
        <taxon>Eukaryota</taxon>
        <taxon>Rotosphaerida</taxon>
        <taxon>Fonticulaceae</taxon>
        <taxon>Fonticula</taxon>
    </lineage>
</organism>
<accession>A0A058Z2W5</accession>
<dbReference type="AlphaFoldDB" id="A0A058Z2W5"/>
<feature type="chain" id="PRO_5001566199" description="Nucleotide-diphospho-sugar transferase domain-containing protein" evidence="2">
    <location>
        <begin position="19"/>
        <end position="549"/>
    </location>
</feature>